<evidence type="ECO:0000313" key="3">
    <source>
        <dbReference type="EMBL" id="CAF0965647.1"/>
    </source>
</evidence>
<keyword evidence="5" id="KW-1185">Reference proteome</keyword>
<dbReference type="EMBL" id="CAJOBC010002562">
    <property type="protein sequence ID" value="CAF3739249.1"/>
    <property type="molecule type" value="Genomic_DNA"/>
</dbReference>
<comment type="caution">
    <text evidence="3">The sequence shown here is derived from an EMBL/GenBank/DDBJ whole genome shotgun (WGS) entry which is preliminary data.</text>
</comment>
<sequence>MHAINTLYTHSLAILLVMAKQFSKEFKQFAYRVIDFVEKEKAGVIIPLNNVNHRLQAILGISDRSIYYLKAEMKQSVAMQEDESGTRRSLRRTVSASSSSSAIPRALSTLSGAGGGGRRRITLTETQSDTIRLTFHMLLKDRVYPTLENILSALLAQDEHFPIKSKMSLQREMKRLGFRHQQTKKAPVLMNATPFQAQSAIYFRKLEELRSFGY</sequence>
<feature type="chain" id="PRO_5036410013" evidence="2">
    <location>
        <begin position="20"/>
        <end position="214"/>
    </location>
</feature>
<evidence type="ECO:0000313" key="4">
    <source>
        <dbReference type="EMBL" id="CAF3739249.1"/>
    </source>
</evidence>
<reference evidence="3" key="1">
    <citation type="submission" date="2021-02" db="EMBL/GenBank/DDBJ databases">
        <authorList>
            <person name="Nowell W R."/>
        </authorList>
    </citation>
    <scope>NUCLEOTIDE SEQUENCE</scope>
</reference>
<dbReference type="EMBL" id="CAJNOQ010002562">
    <property type="protein sequence ID" value="CAF0965647.1"/>
    <property type="molecule type" value="Genomic_DNA"/>
</dbReference>
<dbReference type="AlphaFoldDB" id="A0A814E7H8"/>
<accession>A0A814E7H8</accession>
<feature type="compositionally biased region" description="Low complexity" evidence="1">
    <location>
        <begin position="92"/>
        <end position="111"/>
    </location>
</feature>
<proteinExistence type="predicted"/>
<gene>
    <name evidence="3" type="ORF">GPM918_LOCUS11963</name>
    <name evidence="4" type="ORF">SRO942_LOCUS11964</name>
</gene>
<feature type="region of interest" description="Disordered" evidence="1">
    <location>
        <begin position="79"/>
        <end position="119"/>
    </location>
</feature>
<evidence type="ECO:0000313" key="5">
    <source>
        <dbReference type="Proteomes" id="UP000663829"/>
    </source>
</evidence>
<protein>
    <submittedName>
        <fullName evidence="3">Uncharacterized protein</fullName>
    </submittedName>
</protein>
<evidence type="ECO:0000256" key="1">
    <source>
        <dbReference type="SAM" id="MobiDB-lite"/>
    </source>
</evidence>
<dbReference type="Proteomes" id="UP000663829">
    <property type="component" value="Unassembled WGS sequence"/>
</dbReference>
<feature type="signal peptide" evidence="2">
    <location>
        <begin position="1"/>
        <end position="19"/>
    </location>
</feature>
<evidence type="ECO:0000256" key="2">
    <source>
        <dbReference type="SAM" id="SignalP"/>
    </source>
</evidence>
<keyword evidence="2" id="KW-0732">Signal</keyword>
<organism evidence="3 5">
    <name type="scientific">Didymodactylos carnosus</name>
    <dbReference type="NCBI Taxonomy" id="1234261"/>
    <lineage>
        <taxon>Eukaryota</taxon>
        <taxon>Metazoa</taxon>
        <taxon>Spiralia</taxon>
        <taxon>Gnathifera</taxon>
        <taxon>Rotifera</taxon>
        <taxon>Eurotatoria</taxon>
        <taxon>Bdelloidea</taxon>
        <taxon>Philodinida</taxon>
        <taxon>Philodinidae</taxon>
        <taxon>Didymodactylos</taxon>
    </lineage>
</organism>
<dbReference type="Proteomes" id="UP000681722">
    <property type="component" value="Unassembled WGS sequence"/>
</dbReference>
<name>A0A814E7H8_9BILA</name>